<proteinExistence type="predicted"/>
<protein>
    <submittedName>
        <fullName evidence="2">Uncharacterized protein</fullName>
    </submittedName>
</protein>
<keyword evidence="3" id="KW-1185">Reference proteome</keyword>
<feature type="signal peptide" evidence="1">
    <location>
        <begin position="1"/>
        <end position="23"/>
    </location>
</feature>
<evidence type="ECO:0000313" key="2">
    <source>
        <dbReference type="EMBL" id="GFT60747.1"/>
    </source>
</evidence>
<accession>A0A8X6PCJ0</accession>
<sequence length="126" mass="14251">MAIRFIFEIVLHLLQQAFNFVFGVDVPSLLFEVVVEIFKYFTLESQPSSTSDTEPLVPLEQLATISGSNSTPVVRSVMIYRICQAMDLSVKLAPFEETGDLQTPSRNVRKITPFHVIHSIIVFKMC</sequence>
<evidence type="ECO:0000256" key="1">
    <source>
        <dbReference type="SAM" id="SignalP"/>
    </source>
</evidence>
<dbReference type="Proteomes" id="UP000887013">
    <property type="component" value="Unassembled WGS sequence"/>
</dbReference>
<reference evidence="2" key="1">
    <citation type="submission" date="2020-08" db="EMBL/GenBank/DDBJ databases">
        <title>Multicomponent nature underlies the extraordinary mechanical properties of spider dragline silk.</title>
        <authorList>
            <person name="Kono N."/>
            <person name="Nakamura H."/>
            <person name="Mori M."/>
            <person name="Yoshida Y."/>
            <person name="Ohtoshi R."/>
            <person name="Malay A.D."/>
            <person name="Moran D.A.P."/>
            <person name="Tomita M."/>
            <person name="Numata K."/>
            <person name="Arakawa K."/>
        </authorList>
    </citation>
    <scope>NUCLEOTIDE SEQUENCE</scope>
</reference>
<name>A0A8X6PCJ0_NEPPI</name>
<feature type="chain" id="PRO_5036444609" evidence="1">
    <location>
        <begin position="24"/>
        <end position="126"/>
    </location>
</feature>
<evidence type="ECO:0000313" key="3">
    <source>
        <dbReference type="Proteomes" id="UP000887013"/>
    </source>
</evidence>
<dbReference type="EMBL" id="BMAW01067635">
    <property type="protein sequence ID" value="GFT60747.1"/>
    <property type="molecule type" value="Genomic_DNA"/>
</dbReference>
<gene>
    <name evidence="2" type="ORF">NPIL_502511</name>
</gene>
<keyword evidence="1" id="KW-0732">Signal</keyword>
<comment type="caution">
    <text evidence="2">The sequence shown here is derived from an EMBL/GenBank/DDBJ whole genome shotgun (WGS) entry which is preliminary data.</text>
</comment>
<dbReference type="AlphaFoldDB" id="A0A8X6PCJ0"/>
<organism evidence="2 3">
    <name type="scientific">Nephila pilipes</name>
    <name type="common">Giant wood spider</name>
    <name type="synonym">Nephila maculata</name>
    <dbReference type="NCBI Taxonomy" id="299642"/>
    <lineage>
        <taxon>Eukaryota</taxon>
        <taxon>Metazoa</taxon>
        <taxon>Ecdysozoa</taxon>
        <taxon>Arthropoda</taxon>
        <taxon>Chelicerata</taxon>
        <taxon>Arachnida</taxon>
        <taxon>Araneae</taxon>
        <taxon>Araneomorphae</taxon>
        <taxon>Entelegynae</taxon>
        <taxon>Araneoidea</taxon>
        <taxon>Nephilidae</taxon>
        <taxon>Nephila</taxon>
    </lineage>
</organism>